<evidence type="ECO:0000313" key="9">
    <source>
        <dbReference type="EMBL" id="MSS36184.1"/>
    </source>
</evidence>
<gene>
    <name evidence="9" type="ORF">FYJ39_06275</name>
</gene>
<name>A0A7X2NJQ3_9CLOT</name>
<comment type="subcellular location">
    <subcellularLocation>
        <location evidence="1">Cell membrane</location>
        <topology evidence="1">Peripheral membrane protein</topology>
    </subcellularLocation>
</comment>
<evidence type="ECO:0000256" key="5">
    <source>
        <dbReference type="ARBA" id="ARBA00022741"/>
    </source>
</evidence>
<evidence type="ECO:0000256" key="6">
    <source>
        <dbReference type="ARBA" id="ARBA00022840"/>
    </source>
</evidence>
<dbReference type="SMART" id="SM00382">
    <property type="entry name" value="AAA"/>
    <property type="match status" value="1"/>
</dbReference>
<dbReference type="GO" id="GO:0016887">
    <property type="term" value="F:ATP hydrolysis activity"/>
    <property type="evidence" value="ECO:0007669"/>
    <property type="project" value="InterPro"/>
</dbReference>
<evidence type="ECO:0000256" key="3">
    <source>
        <dbReference type="ARBA" id="ARBA00022448"/>
    </source>
</evidence>
<keyword evidence="5" id="KW-0547">Nucleotide-binding</keyword>
<keyword evidence="10" id="KW-1185">Reference proteome</keyword>
<dbReference type="Gene3D" id="3.40.50.300">
    <property type="entry name" value="P-loop containing nucleotide triphosphate hydrolases"/>
    <property type="match status" value="1"/>
</dbReference>
<dbReference type="SUPFAM" id="SSF52540">
    <property type="entry name" value="P-loop containing nucleoside triphosphate hydrolases"/>
    <property type="match status" value="1"/>
</dbReference>
<dbReference type="RefSeq" id="WP_154471667.1">
    <property type="nucleotide sequence ID" value="NZ_VUMD01000004.1"/>
</dbReference>
<dbReference type="AlphaFoldDB" id="A0A7X2NJQ3"/>
<dbReference type="GO" id="GO:0005524">
    <property type="term" value="F:ATP binding"/>
    <property type="evidence" value="ECO:0007669"/>
    <property type="project" value="UniProtKB-KW"/>
</dbReference>
<proteinExistence type="inferred from homology"/>
<keyword evidence="6 9" id="KW-0067">ATP-binding</keyword>
<dbReference type="InterPro" id="IPR050388">
    <property type="entry name" value="ABC_Ni/Peptide_Import"/>
</dbReference>
<evidence type="ECO:0000313" key="10">
    <source>
        <dbReference type="Proteomes" id="UP000429958"/>
    </source>
</evidence>
<dbReference type="InterPro" id="IPR003439">
    <property type="entry name" value="ABC_transporter-like_ATP-bd"/>
</dbReference>
<evidence type="ECO:0000256" key="7">
    <source>
        <dbReference type="ARBA" id="ARBA00023136"/>
    </source>
</evidence>
<organism evidence="9 10">
    <name type="scientific">Clostridium porci</name>
    <dbReference type="NCBI Taxonomy" id="2605778"/>
    <lineage>
        <taxon>Bacteria</taxon>
        <taxon>Bacillati</taxon>
        <taxon>Bacillota</taxon>
        <taxon>Clostridia</taxon>
        <taxon>Eubacteriales</taxon>
        <taxon>Clostridiaceae</taxon>
        <taxon>Clostridium</taxon>
    </lineage>
</organism>
<reference evidence="9 10" key="1">
    <citation type="submission" date="2019-08" db="EMBL/GenBank/DDBJ databases">
        <title>In-depth cultivation of the pig gut microbiome towards novel bacterial diversity and tailored functional studies.</title>
        <authorList>
            <person name="Wylensek D."/>
            <person name="Hitch T.C.A."/>
            <person name="Clavel T."/>
        </authorList>
    </citation>
    <scope>NUCLEOTIDE SEQUENCE [LARGE SCALE GENOMIC DNA]</scope>
    <source>
        <strain evidence="9 10">WCA-389-WT-23D1</strain>
    </source>
</reference>
<evidence type="ECO:0000256" key="4">
    <source>
        <dbReference type="ARBA" id="ARBA00022475"/>
    </source>
</evidence>
<keyword evidence="4" id="KW-1003">Cell membrane</keyword>
<dbReference type="GO" id="GO:0005886">
    <property type="term" value="C:plasma membrane"/>
    <property type="evidence" value="ECO:0007669"/>
    <property type="project" value="UniProtKB-SubCell"/>
</dbReference>
<feature type="domain" description="ABC transporter" evidence="8">
    <location>
        <begin position="6"/>
        <end position="253"/>
    </location>
</feature>
<evidence type="ECO:0000256" key="2">
    <source>
        <dbReference type="ARBA" id="ARBA00005417"/>
    </source>
</evidence>
<dbReference type="EMBL" id="VUMD01000004">
    <property type="protein sequence ID" value="MSS36184.1"/>
    <property type="molecule type" value="Genomic_DNA"/>
</dbReference>
<comment type="similarity">
    <text evidence="2">Belongs to the ABC transporter superfamily.</text>
</comment>
<accession>A0A7X2NJQ3</accession>
<protein>
    <submittedName>
        <fullName evidence="9">ABC transporter ATP-binding protein</fullName>
    </submittedName>
</protein>
<dbReference type="InterPro" id="IPR027417">
    <property type="entry name" value="P-loop_NTPase"/>
</dbReference>
<dbReference type="InterPro" id="IPR003593">
    <property type="entry name" value="AAA+_ATPase"/>
</dbReference>
<comment type="caution">
    <text evidence="9">The sequence shown here is derived from an EMBL/GenBank/DDBJ whole genome shotgun (WGS) entry which is preliminary data.</text>
</comment>
<sequence length="261" mass="28588">MSKKLLQMEHLSIALKTPRQELVKDISLLLEEAGAAILLGQSGSGKTMTCRAILGLLNSSTFQVDGDLLFDGISLLQLKEKERALYYGSKIAFVPQNPMTALDLSRKIGGQMAEFLSLHQDLKKKDAISLYEQAMARAGLTDTKRILSSRPYQLSGGMLQRCLIALAIAGKAKLVIADEPTTALDAIHRDRAVEQFLQLQEQGCALLIVTHDFDVARHIGGHVLIMKEGQTVEQGSAKEVLQNPKAAYTRELIEAIHLGWG</sequence>
<dbReference type="PANTHER" id="PTHR43297">
    <property type="entry name" value="OLIGOPEPTIDE TRANSPORT ATP-BINDING PROTEIN APPD"/>
    <property type="match status" value="1"/>
</dbReference>
<dbReference type="CDD" id="cd03257">
    <property type="entry name" value="ABC_NikE_OppD_transporters"/>
    <property type="match status" value="1"/>
</dbReference>
<dbReference type="Proteomes" id="UP000429958">
    <property type="component" value="Unassembled WGS sequence"/>
</dbReference>
<evidence type="ECO:0000259" key="8">
    <source>
        <dbReference type="PROSITE" id="PS50893"/>
    </source>
</evidence>
<dbReference type="PROSITE" id="PS50893">
    <property type="entry name" value="ABC_TRANSPORTER_2"/>
    <property type="match status" value="1"/>
</dbReference>
<keyword evidence="3" id="KW-0813">Transport</keyword>
<dbReference type="Pfam" id="PF00005">
    <property type="entry name" value="ABC_tran"/>
    <property type="match status" value="1"/>
</dbReference>
<dbReference type="PANTHER" id="PTHR43297:SF2">
    <property type="entry name" value="DIPEPTIDE TRANSPORT ATP-BINDING PROTEIN DPPD"/>
    <property type="match status" value="1"/>
</dbReference>
<evidence type="ECO:0000256" key="1">
    <source>
        <dbReference type="ARBA" id="ARBA00004202"/>
    </source>
</evidence>
<keyword evidence="7" id="KW-0472">Membrane</keyword>